<reference evidence="1 3" key="1">
    <citation type="submission" date="2021-03" db="EMBL/GenBank/DDBJ databases">
        <title>Draft genome and methylome analysis of Thiotrix fructosivoruns ATCC 49748.</title>
        <authorList>
            <person name="Fomenkov A."/>
            <person name="Grabovich M.Y."/>
            <person name="Roberts R.J."/>
        </authorList>
    </citation>
    <scope>NUCLEOTIDE SEQUENCE [LARGE SCALE GENOMIC DNA]</scope>
    <source>
        <strain evidence="1 3">ATCC 49748</strain>
    </source>
</reference>
<organism evidence="2">
    <name type="scientific">Thiothrix fructosivorans</name>
    <dbReference type="NCBI Taxonomy" id="111770"/>
    <lineage>
        <taxon>Bacteria</taxon>
        <taxon>Pseudomonadati</taxon>
        <taxon>Pseudomonadota</taxon>
        <taxon>Gammaproteobacteria</taxon>
        <taxon>Thiotrichales</taxon>
        <taxon>Thiotrichaceae</taxon>
        <taxon>Thiothrix</taxon>
    </lineage>
</organism>
<sequence length="281" mass="31718">MSKSVFTDVSHFKVKEVLKMTTISRVFSKEYIPPPDPAYELKSSGEMMNHLWVSHYQNDGIVVKANGCNVSNCTIIDNLDGWVNVGHRDGVQIIPSDPHIQNIQYAAAEISDIKITGNHIRSNGYLQGIFCSDGLICNIEISNNIIQTRSQHFISLTGLISGKIYGNVRENGQPCDIHLKPLRIGGNPGDGNLWILSFSDSTYRYLPVEYIVNKESLPFTIDNRQKIFSKLKGDEYLYNFDIKEFRIAARKLLIENKHKSTNDNAIALQNLAKKFGDKVRL</sequence>
<evidence type="ECO:0000313" key="2">
    <source>
        <dbReference type="EMBL" id="QTX11884.1"/>
    </source>
</evidence>
<dbReference type="SUPFAM" id="SSF51126">
    <property type="entry name" value="Pectin lyase-like"/>
    <property type="match status" value="1"/>
</dbReference>
<evidence type="ECO:0000313" key="1">
    <source>
        <dbReference type="EMBL" id="MBO0612646.1"/>
    </source>
</evidence>
<evidence type="ECO:0000313" key="3">
    <source>
        <dbReference type="Proteomes" id="UP000664466"/>
    </source>
</evidence>
<dbReference type="EMBL" id="JAFMPM010000006">
    <property type="protein sequence ID" value="MBO0612646.1"/>
    <property type="molecule type" value="Genomic_DNA"/>
</dbReference>
<keyword evidence="3" id="KW-1185">Reference proteome</keyword>
<dbReference type="InterPro" id="IPR011050">
    <property type="entry name" value="Pectin_lyase_fold/virulence"/>
</dbReference>
<name>A0A8B0SLP7_9GAMM</name>
<dbReference type="Proteomes" id="UP000664466">
    <property type="component" value="Unassembled WGS sequence"/>
</dbReference>
<dbReference type="RefSeq" id="WP_207250337.1">
    <property type="nucleotide sequence ID" value="NZ_JAFMPM010000006.1"/>
</dbReference>
<protein>
    <submittedName>
        <fullName evidence="2">Uncharacterized protein</fullName>
    </submittedName>
</protein>
<proteinExistence type="predicted"/>
<accession>A0A8B0SLP7</accession>
<dbReference type="AlphaFoldDB" id="A0A8B0SLP7"/>
<reference evidence="2" key="2">
    <citation type="submission" date="2021-04" db="EMBL/GenBank/DDBJ databases">
        <title>Complete Genome and methylome analysis of Thiothrix fructosivorans ATCC 49748.</title>
        <authorList>
            <person name="Fomenkov A."/>
            <person name="Sun L."/>
            <person name="Vincze T."/>
            <person name="Grabovich M.Y."/>
            <person name="Roberts R.J."/>
        </authorList>
    </citation>
    <scope>NUCLEOTIDE SEQUENCE</scope>
    <source>
        <strain evidence="2">ATCC 49748</strain>
    </source>
</reference>
<gene>
    <name evidence="2" type="ORF">J1836_005980</name>
    <name evidence="1" type="ORF">J1836_06845</name>
</gene>
<dbReference type="EMBL" id="CP072748">
    <property type="protein sequence ID" value="QTX11884.1"/>
    <property type="molecule type" value="Genomic_DNA"/>
</dbReference>